<protein>
    <submittedName>
        <fullName evidence="1">Uncharacterized protein</fullName>
    </submittedName>
</protein>
<organism evidence="1 2">
    <name type="scientific">Armillaria ostoyae</name>
    <name type="common">Armillaria root rot fungus</name>
    <dbReference type="NCBI Taxonomy" id="47428"/>
    <lineage>
        <taxon>Eukaryota</taxon>
        <taxon>Fungi</taxon>
        <taxon>Dikarya</taxon>
        <taxon>Basidiomycota</taxon>
        <taxon>Agaricomycotina</taxon>
        <taxon>Agaricomycetes</taxon>
        <taxon>Agaricomycetidae</taxon>
        <taxon>Agaricales</taxon>
        <taxon>Marasmiineae</taxon>
        <taxon>Physalacriaceae</taxon>
        <taxon>Armillaria</taxon>
    </lineage>
</organism>
<name>A0A284QP99_ARMOS</name>
<evidence type="ECO:0000313" key="1">
    <source>
        <dbReference type="EMBL" id="SJK98285.1"/>
    </source>
</evidence>
<dbReference type="EMBL" id="FUEG01000001">
    <property type="protein sequence ID" value="SJK98285.1"/>
    <property type="molecule type" value="Genomic_DNA"/>
</dbReference>
<evidence type="ECO:0000313" key="2">
    <source>
        <dbReference type="Proteomes" id="UP000219338"/>
    </source>
</evidence>
<sequence>MVEVLPYTSFHRKEKISKWSTTLEDRPLLTASSASHRRASIAKTRNSIKTTCITHTTTLIFKQPEASRRHALSFEVGERPVASTVLLWVAKSLKAKVVCDAHKLAVVNMALDSNLDAGNVTSRNSGRCIDFCEQPLHSEVGMDDECEVSRKGRGGGTSNADWRMTLFSNEGSNLTN</sequence>
<gene>
    <name evidence="1" type="ORF">ARMOST_01548</name>
</gene>
<proteinExistence type="predicted"/>
<dbReference type="AlphaFoldDB" id="A0A284QP99"/>
<keyword evidence="2" id="KW-1185">Reference proteome</keyword>
<dbReference type="Proteomes" id="UP000219338">
    <property type="component" value="Unassembled WGS sequence"/>
</dbReference>
<accession>A0A284QP99</accession>
<reference evidence="2" key="1">
    <citation type="journal article" date="2017" name="Nat. Ecol. Evol.">
        <title>Genome expansion and lineage-specific genetic innovations in the forest pathogenic fungi Armillaria.</title>
        <authorList>
            <person name="Sipos G."/>
            <person name="Prasanna A.N."/>
            <person name="Walter M.C."/>
            <person name="O'Connor E."/>
            <person name="Balint B."/>
            <person name="Krizsan K."/>
            <person name="Kiss B."/>
            <person name="Hess J."/>
            <person name="Varga T."/>
            <person name="Slot J."/>
            <person name="Riley R."/>
            <person name="Boka B."/>
            <person name="Rigling D."/>
            <person name="Barry K."/>
            <person name="Lee J."/>
            <person name="Mihaltcheva S."/>
            <person name="LaButti K."/>
            <person name="Lipzen A."/>
            <person name="Waldron R."/>
            <person name="Moloney N.M."/>
            <person name="Sperisen C."/>
            <person name="Kredics L."/>
            <person name="Vagvoelgyi C."/>
            <person name="Patrignani A."/>
            <person name="Fitzpatrick D."/>
            <person name="Nagy I."/>
            <person name="Doyle S."/>
            <person name="Anderson J.B."/>
            <person name="Grigoriev I.V."/>
            <person name="Gueldener U."/>
            <person name="Muensterkoetter M."/>
            <person name="Nagy L.G."/>
        </authorList>
    </citation>
    <scope>NUCLEOTIDE SEQUENCE [LARGE SCALE GENOMIC DNA]</scope>
    <source>
        <strain evidence="2">C18/9</strain>
    </source>
</reference>